<comment type="caution">
    <text evidence="1">The sequence shown here is derived from an EMBL/GenBank/DDBJ whole genome shotgun (WGS) entry which is preliminary data.</text>
</comment>
<evidence type="ECO:0000313" key="2">
    <source>
        <dbReference type="Proteomes" id="UP000784294"/>
    </source>
</evidence>
<name>A0A448XFX4_9PLAT</name>
<evidence type="ECO:0000313" key="1">
    <source>
        <dbReference type="EMBL" id="VEL35824.1"/>
    </source>
</evidence>
<dbReference type="Proteomes" id="UP000784294">
    <property type="component" value="Unassembled WGS sequence"/>
</dbReference>
<proteinExistence type="predicted"/>
<organism evidence="1 2">
    <name type="scientific">Protopolystoma xenopodis</name>
    <dbReference type="NCBI Taxonomy" id="117903"/>
    <lineage>
        <taxon>Eukaryota</taxon>
        <taxon>Metazoa</taxon>
        <taxon>Spiralia</taxon>
        <taxon>Lophotrochozoa</taxon>
        <taxon>Platyhelminthes</taxon>
        <taxon>Monogenea</taxon>
        <taxon>Polyopisthocotylea</taxon>
        <taxon>Polystomatidea</taxon>
        <taxon>Polystomatidae</taxon>
        <taxon>Protopolystoma</taxon>
    </lineage>
</organism>
<sequence length="109" mass="13199">MVVEAKLREDAFQAWLRRKSDQRETERWMNEMQVQEQLARTVKRTQSDCDQAYRQYRKRREEKLRELEAQSRARITGLIMRQCRKSQVLARALQRFSACSLVNYRGVFV</sequence>
<protein>
    <submittedName>
        <fullName evidence="1">Uncharacterized protein</fullName>
    </submittedName>
</protein>
<keyword evidence="2" id="KW-1185">Reference proteome</keyword>
<dbReference type="AlphaFoldDB" id="A0A448XFX4"/>
<accession>A0A448XFX4</accession>
<reference evidence="1" key="1">
    <citation type="submission" date="2018-11" db="EMBL/GenBank/DDBJ databases">
        <authorList>
            <consortium name="Pathogen Informatics"/>
        </authorList>
    </citation>
    <scope>NUCLEOTIDE SEQUENCE</scope>
</reference>
<dbReference type="EMBL" id="CAAALY010250774">
    <property type="protein sequence ID" value="VEL35824.1"/>
    <property type="molecule type" value="Genomic_DNA"/>
</dbReference>
<gene>
    <name evidence="1" type="ORF">PXEA_LOCUS29264</name>
</gene>